<dbReference type="SMART" id="SM00350">
    <property type="entry name" value="MCM"/>
    <property type="match status" value="1"/>
</dbReference>
<dbReference type="AlphaFoldDB" id="A0A0F9N9P3"/>
<dbReference type="InterPro" id="IPR027417">
    <property type="entry name" value="P-loop_NTPase"/>
</dbReference>
<dbReference type="SUPFAM" id="SSF52540">
    <property type="entry name" value="P-loop containing nucleoside triphosphate hydrolases"/>
    <property type="match status" value="1"/>
</dbReference>
<organism evidence="6">
    <name type="scientific">marine sediment metagenome</name>
    <dbReference type="NCBI Taxonomy" id="412755"/>
    <lineage>
        <taxon>unclassified sequences</taxon>
        <taxon>metagenomes</taxon>
        <taxon>ecological metagenomes</taxon>
    </lineage>
</organism>
<dbReference type="PRINTS" id="PR01657">
    <property type="entry name" value="MCMFAMILY"/>
</dbReference>
<evidence type="ECO:0000256" key="3">
    <source>
        <dbReference type="ARBA" id="ARBA00022741"/>
    </source>
</evidence>
<protein>
    <recommendedName>
        <fullName evidence="5">MCM C-terminal AAA(+) ATPase domain-containing protein</fullName>
    </recommendedName>
</protein>
<evidence type="ECO:0000256" key="1">
    <source>
        <dbReference type="ARBA" id="ARBA00008010"/>
    </source>
</evidence>
<feature type="domain" description="MCM C-terminal AAA(+) ATPase" evidence="5">
    <location>
        <begin position="291"/>
        <end position="496"/>
    </location>
</feature>
<proteinExistence type="inferred from homology"/>
<dbReference type="PROSITE" id="PS50051">
    <property type="entry name" value="MCM_2"/>
    <property type="match status" value="1"/>
</dbReference>
<dbReference type="InterPro" id="IPR031327">
    <property type="entry name" value="MCM"/>
</dbReference>
<dbReference type="InterPro" id="IPR012340">
    <property type="entry name" value="NA-bd_OB-fold"/>
</dbReference>
<evidence type="ECO:0000256" key="2">
    <source>
        <dbReference type="ARBA" id="ARBA00022705"/>
    </source>
</evidence>
<dbReference type="PANTHER" id="PTHR11630:SF66">
    <property type="entry name" value="DNA REPLICATION LICENSING FACTOR MCM4"/>
    <property type="match status" value="1"/>
</dbReference>
<dbReference type="PANTHER" id="PTHR11630">
    <property type="entry name" value="DNA REPLICATION LICENSING FACTOR MCM FAMILY MEMBER"/>
    <property type="match status" value="1"/>
</dbReference>
<dbReference type="Gene3D" id="3.40.50.300">
    <property type="entry name" value="P-loop containing nucleotide triphosphate hydrolases"/>
    <property type="match status" value="1"/>
</dbReference>
<evidence type="ECO:0000259" key="5">
    <source>
        <dbReference type="PROSITE" id="PS50051"/>
    </source>
</evidence>
<accession>A0A0F9N9P3</accession>
<dbReference type="InterPro" id="IPR033762">
    <property type="entry name" value="MCM_OB"/>
</dbReference>
<dbReference type="Pfam" id="PF17207">
    <property type="entry name" value="MCM_OB"/>
    <property type="match status" value="1"/>
</dbReference>
<dbReference type="InterPro" id="IPR001208">
    <property type="entry name" value="MCM_dom"/>
</dbReference>
<reference evidence="6" key="1">
    <citation type="journal article" date="2015" name="Nature">
        <title>Complex archaea that bridge the gap between prokaryotes and eukaryotes.</title>
        <authorList>
            <person name="Spang A."/>
            <person name="Saw J.H."/>
            <person name="Jorgensen S.L."/>
            <person name="Zaremba-Niedzwiedzka K."/>
            <person name="Martijn J."/>
            <person name="Lind A.E."/>
            <person name="van Eijk R."/>
            <person name="Schleper C."/>
            <person name="Guy L."/>
            <person name="Ettema T.J."/>
        </authorList>
    </citation>
    <scope>NUCLEOTIDE SEQUENCE</scope>
</reference>
<sequence length="525" mass="59716">MTLPSYFLDNPYNVEGTEVVGNKLSPENELIEYFVQFRNDDLLDTLNTFEFNLEINENLILQKTLMENKDSFRNILRDAITMGTILLNFDRDDMVNINLQGKRLRNNIKINLEVPSNITLKELTASDYEGDVVTFEAKVSYWSKKRTITHMADYKCPDCGDIITRPFKSKIKDRCVEDKVFYEFFKPNISEDTRRITLREISDDFSEGKLPVSISADVYGKTVWEIELSDKVIVTGVFRSIPLRMENGKISQEFIPTIQVISVQNMKTDKMELPDMELMKKFQDLEAEGKLVEAVIDGFAYNIYKKRNEKKAILCSLIGSIWIGQVGKGNPPMIHILFVGDPDTFKSTIMKYVINVSDNCVLADSTTVSNAGIKAIAIKSDDGRWSIRAGLLPEYHGGVVFLDEFGDLKSDIYADLKAPMIDGWVSKHVAGEDFNGRAETGILASMNPTDGVYDDSKSILENLSVLKKPLITRFDLITKFSIDFNNAYDTQIGEHFDKCDFEGKPESFLKDEEIKLFINYVKTIT</sequence>
<comment type="similarity">
    <text evidence="1">Belongs to the MCM family.</text>
</comment>
<dbReference type="Gene3D" id="2.40.50.140">
    <property type="entry name" value="Nucleic acid-binding proteins"/>
    <property type="match status" value="1"/>
</dbReference>
<dbReference type="GO" id="GO:0005524">
    <property type="term" value="F:ATP binding"/>
    <property type="evidence" value="ECO:0007669"/>
    <property type="project" value="UniProtKB-KW"/>
</dbReference>
<keyword evidence="4" id="KW-0067">ATP-binding</keyword>
<dbReference type="EMBL" id="LAZR01004432">
    <property type="protein sequence ID" value="KKN08627.1"/>
    <property type="molecule type" value="Genomic_DNA"/>
</dbReference>
<feature type="non-terminal residue" evidence="6">
    <location>
        <position position="525"/>
    </location>
</feature>
<name>A0A0F9N9P3_9ZZZZ</name>
<evidence type="ECO:0000313" key="6">
    <source>
        <dbReference type="EMBL" id="KKN08627.1"/>
    </source>
</evidence>
<dbReference type="GO" id="GO:0006260">
    <property type="term" value="P:DNA replication"/>
    <property type="evidence" value="ECO:0007669"/>
    <property type="project" value="UniProtKB-KW"/>
</dbReference>
<keyword evidence="2" id="KW-0235">DNA replication</keyword>
<gene>
    <name evidence="6" type="ORF">LCGC14_1054680</name>
</gene>
<dbReference type="SUPFAM" id="SSF50249">
    <property type="entry name" value="Nucleic acid-binding proteins"/>
    <property type="match status" value="1"/>
</dbReference>
<evidence type="ECO:0000256" key="4">
    <source>
        <dbReference type="ARBA" id="ARBA00022840"/>
    </source>
</evidence>
<dbReference type="GO" id="GO:0042555">
    <property type="term" value="C:MCM complex"/>
    <property type="evidence" value="ECO:0007669"/>
    <property type="project" value="TreeGrafter"/>
</dbReference>
<dbReference type="Pfam" id="PF00493">
    <property type="entry name" value="MCM"/>
    <property type="match status" value="1"/>
</dbReference>
<dbReference type="GO" id="GO:0003697">
    <property type="term" value="F:single-stranded DNA binding"/>
    <property type="evidence" value="ECO:0007669"/>
    <property type="project" value="TreeGrafter"/>
</dbReference>
<comment type="caution">
    <text evidence="6">The sequence shown here is derived from an EMBL/GenBank/DDBJ whole genome shotgun (WGS) entry which is preliminary data.</text>
</comment>
<keyword evidence="3" id="KW-0547">Nucleotide-binding</keyword>
<dbReference type="GO" id="GO:0017116">
    <property type="term" value="F:single-stranded DNA helicase activity"/>
    <property type="evidence" value="ECO:0007669"/>
    <property type="project" value="TreeGrafter"/>
</dbReference>